<dbReference type="PROSITE" id="PS01196">
    <property type="entry name" value="PEPT_TRNA_HYDROL_2"/>
    <property type="match status" value="1"/>
</dbReference>
<reference evidence="2" key="1">
    <citation type="submission" date="2020-05" db="EMBL/GenBank/DDBJ databases">
        <title>Mycena genomes resolve the evolution of fungal bioluminescence.</title>
        <authorList>
            <person name="Tsai I.J."/>
        </authorList>
    </citation>
    <scope>NUCLEOTIDE SEQUENCE</scope>
    <source>
        <strain evidence="2">110903Hualien_Pintung</strain>
    </source>
</reference>
<dbReference type="OrthoDB" id="1711136at2759"/>
<protein>
    <recommendedName>
        <fullName evidence="4">Transaldolase</fullName>
    </recommendedName>
</protein>
<proteinExistence type="predicted"/>
<comment type="caution">
    <text evidence="2">The sequence shown here is derived from an EMBL/GenBank/DDBJ whole genome shotgun (WGS) entry which is preliminary data.</text>
</comment>
<dbReference type="GO" id="GO:0009052">
    <property type="term" value="P:pentose-phosphate shunt, non-oxidative branch"/>
    <property type="evidence" value="ECO:0007669"/>
    <property type="project" value="TreeGrafter"/>
</dbReference>
<evidence type="ECO:0008006" key="4">
    <source>
        <dbReference type="Google" id="ProtNLM"/>
    </source>
</evidence>
<dbReference type="GO" id="GO:0004045">
    <property type="term" value="F:peptidyl-tRNA hydrolase activity"/>
    <property type="evidence" value="ECO:0007669"/>
    <property type="project" value="InterPro"/>
</dbReference>
<dbReference type="GO" id="GO:0005975">
    <property type="term" value="P:carbohydrate metabolic process"/>
    <property type="evidence" value="ECO:0007669"/>
    <property type="project" value="InterPro"/>
</dbReference>
<accession>A0A8H6W8V5</accession>
<dbReference type="Pfam" id="PF00923">
    <property type="entry name" value="TAL_FSA"/>
    <property type="match status" value="1"/>
</dbReference>
<dbReference type="Gene3D" id="3.40.50.1470">
    <property type="entry name" value="Peptidyl-tRNA hydrolase"/>
    <property type="match status" value="1"/>
</dbReference>
<dbReference type="InterPro" id="IPR036416">
    <property type="entry name" value="Pept_tRNA_hydro_sf"/>
</dbReference>
<keyword evidence="3" id="KW-1185">Reference proteome</keyword>
<dbReference type="PANTHER" id="PTHR10683:SF39">
    <property type="entry name" value="TRANSALDOLASE"/>
    <property type="match status" value="1"/>
</dbReference>
<dbReference type="InterPro" id="IPR018171">
    <property type="entry name" value="Pept_tRNA_hydro_CS"/>
</dbReference>
<keyword evidence="1" id="KW-0704">Schiff base</keyword>
<dbReference type="InterPro" id="IPR013785">
    <property type="entry name" value="Aldolase_TIM"/>
</dbReference>
<dbReference type="PANTHER" id="PTHR10683">
    <property type="entry name" value="TRANSALDOLASE"/>
    <property type="match status" value="1"/>
</dbReference>
<dbReference type="Proteomes" id="UP000613580">
    <property type="component" value="Unassembled WGS sequence"/>
</dbReference>
<dbReference type="EMBL" id="JACAZE010000009">
    <property type="protein sequence ID" value="KAF7305958.1"/>
    <property type="molecule type" value="Genomic_DNA"/>
</dbReference>
<dbReference type="SUPFAM" id="SSF51569">
    <property type="entry name" value="Aldolase"/>
    <property type="match status" value="1"/>
</dbReference>
<gene>
    <name evidence="2" type="ORF">HMN09_00750200</name>
</gene>
<dbReference type="InterPro" id="IPR001328">
    <property type="entry name" value="Pept_tRNA_hydro"/>
</dbReference>
<dbReference type="GO" id="GO:0004801">
    <property type="term" value="F:transaldolase activity"/>
    <property type="evidence" value="ECO:0007669"/>
    <property type="project" value="TreeGrafter"/>
</dbReference>
<dbReference type="Gene3D" id="3.20.20.70">
    <property type="entry name" value="Aldolase class I"/>
    <property type="match status" value="1"/>
</dbReference>
<evidence type="ECO:0000313" key="3">
    <source>
        <dbReference type="Proteomes" id="UP000613580"/>
    </source>
</evidence>
<dbReference type="NCBIfam" id="TIGR00447">
    <property type="entry name" value="pth"/>
    <property type="match status" value="1"/>
</dbReference>
<evidence type="ECO:0000256" key="1">
    <source>
        <dbReference type="ARBA" id="ARBA00023270"/>
    </source>
</evidence>
<sequence>MAPKTLLEVLETQLNVDVDTMDPSVAKSLPFKPHDMTSNQFIVLERMQLEENRALVEQAARECAANGWEAVVDRISAQLCAANIENITGRVLLQTSAFHAYDTQKVVDHARRYAFELERAGIPKERFCIKIPVCPGAINAAPILLQEGIRTLGTSLFSVAQAIAASQAGCLYISPYYNEINAHADRTIWPQSDDPALLHTSSARMMHIRAIYQQLAAQTGKEQPLIKAASFLSAEEAMAFGEMQVHSATLPAGVLAVLSQTPAVASPSARIPGVPKLLESNASYFDERALPERLAAVSKTDPLTPGWDGVLASTEIDYLANGGEALGRAIEEDPATKQRLADALKLFQDVELRMKALVEEAMSKQERDRSHVSTRLDSRHRLKNLIARLGRSPTFLSRPNSMSSVPKLLVAGLGNLPYPNTRHSLGQLVIDQLAWRTGIRLSSDREGFSGAGTVMLGGESVALTLFKSKYLMNVSGPSIAACARKNGLPPTSVVILSDSTDHDRCTLKYRLGGSANGHNGVKSLISALGTNQFHRIRLGVGKESLMEMSDYVMGRLSSYEKRFWTEEGLDLVSAAIEQVALKMKE</sequence>
<dbReference type="InterPro" id="IPR001585">
    <property type="entry name" value="TAL/FSA"/>
</dbReference>
<dbReference type="AlphaFoldDB" id="A0A8H6W8V5"/>
<organism evidence="2 3">
    <name type="scientific">Mycena chlorophos</name>
    <name type="common">Agaric fungus</name>
    <name type="synonym">Agaricus chlorophos</name>
    <dbReference type="NCBI Taxonomy" id="658473"/>
    <lineage>
        <taxon>Eukaryota</taxon>
        <taxon>Fungi</taxon>
        <taxon>Dikarya</taxon>
        <taxon>Basidiomycota</taxon>
        <taxon>Agaricomycotina</taxon>
        <taxon>Agaricomycetes</taxon>
        <taxon>Agaricomycetidae</taxon>
        <taxon>Agaricales</taxon>
        <taxon>Marasmiineae</taxon>
        <taxon>Mycenaceae</taxon>
        <taxon>Mycena</taxon>
    </lineage>
</organism>
<name>A0A8H6W8V5_MYCCL</name>
<dbReference type="Pfam" id="PF01195">
    <property type="entry name" value="Pept_tRNA_hydro"/>
    <property type="match status" value="1"/>
</dbReference>
<evidence type="ECO:0000313" key="2">
    <source>
        <dbReference type="EMBL" id="KAF7305958.1"/>
    </source>
</evidence>
<dbReference type="SUPFAM" id="SSF53178">
    <property type="entry name" value="Peptidyl-tRNA hydrolase-like"/>
    <property type="match status" value="1"/>
</dbReference>